<dbReference type="EMBL" id="VSSQ01002096">
    <property type="protein sequence ID" value="MPM13286.1"/>
    <property type="molecule type" value="Genomic_DNA"/>
</dbReference>
<dbReference type="GO" id="GO:0008894">
    <property type="term" value="F:guanosine-5'-triphosphate,3'-diphosphate diphosphatase activity"/>
    <property type="evidence" value="ECO:0007669"/>
    <property type="project" value="UniProtKB-EC"/>
</dbReference>
<dbReference type="CDD" id="cd24006">
    <property type="entry name" value="ASKHA_NBD_PPX_GppA"/>
    <property type="match status" value="1"/>
</dbReference>
<dbReference type="InterPro" id="IPR050273">
    <property type="entry name" value="GppA/Ppx_hydrolase"/>
</dbReference>
<evidence type="ECO:0000259" key="1">
    <source>
        <dbReference type="Pfam" id="PF02541"/>
    </source>
</evidence>
<accession>A0A644XAM8</accession>
<dbReference type="PANTHER" id="PTHR30005">
    <property type="entry name" value="EXOPOLYPHOSPHATASE"/>
    <property type="match status" value="1"/>
</dbReference>
<comment type="caution">
    <text evidence="2">The sequence shown here is derived from an EMBL/GenBank/DDBJ whole genome shotgun (WGS) entry which is preliminary data.</text>
</comment>
<dbReference type="InterPro" id="IPR003695">
    <property type="entry name" value="Ppx_GppA_N"/>
</dbReference>
<name>A0A644XAM8_9ZZZZ</name>
<dbReference type="InterPro" id="IPR043129">
    <property type="entry name" value="ATPase_NBD"/>
</dbReference>
<reference evidence="2" key="1">
    <citation type="submission" date="2019-08" db="EMBL/GenBank/DDBJ databases">
        <authorList>
            <person name="Kucharzyk K."/>
            <person name="Murdoch R.W."/>
            <person name="Higgins S."/>
            <person name="Loffler F."/>
        </authorList>
    </citation>
    <scope>NUCLEOTIDE SEQUENCE</scope>
</reference>
<proteinExistence type="predicted"/>
<protein>
    <submittedName>
        <fullName evidence="2">Guanosine-5'-triphosphate,3'-diphosphate pyrophosphatase</fullName>
        <ecNumber evidence="2">3.6.1.40</ecNumber>
    </submittedName>
</protein>
<gene>
    <name evidence="2" type="primary">gppA_5</name>
    <name evidence="2" type="ORF">SDC9_59642</name>
</gene>
<dbReference type="SUPFAM" id="SSF53067">
    <property type="entry name" value="Actin-like ATPase domain"/>
    <property type="match status" value="2"/>
</dbReference>
<dbReference type="EC" id="3.6.1.40" evidence="2"/>
<keyword evidence="2" id="KW-0378">Hydrolase</keyword>
<feature type="domain" description="Ppx/GppA phosphatase N-terminal" evidence="1">
    <location>
        <begin position="35"/>
        <end position="279"/>
    </location>
</feature>
<dbReference type="AlphaFoldDB" id="A0A644XAM8"/>
<dbReference type="PANTHER" id="PTHR30005:SF0">
    <property type="entry name" value="RETROGRADE REGULATION PROTEIN 2"/>
    <property type="match status" value="1"/>
</dbReference>
<evidence type="ECO:0000313" key="2">
    <source>
        <dbReference type="EMBL" id="MPM13286.1"/>
    </source>
</evidence>
<sequence>MRYAAIDIGSNAVKCMVGTVISSESPVVIKEMYARVPVRLGTDVFQSGSVTALSEKKLIDSLKAFVLLMKSWNVNSAVIAATSAMRDASNGTEILKHIEKETGLRTWIIKGKVEAALITDLFAGLGEKNVQKIMIDMGGGSTEVTFANPDGKRKSKSFQIGAVRSLIHEASRVELRKMLGFLEDNIDPFGQLMIGSGGNINALKPHFGLSEPLYLSLQELQRAYDMLHPLSVSERVERFLIHPDRADVIVPATEVFLKIMKFTNTQKMMVPKAGLADALILMQHRGRTPEQY</sequence>
<dbReference type="Pfam" id="PF02541">
    <property type="entry name" value="Ppx-GppA"/>
    <property type="match status" value="1"/>
</dbReference>
<dbReference type="Gene3D" id="3.30.420.40">
    <property type="match status" value="1"/>
</dbReference>
<dbReference type="Gene3D" id="3.30.420.150">
    <property type="entry name" value="Exopolyphosphatase. Domain 2"/>
    <property type="match status" value="1"/>
</dbReference>
<organism evidence="2">
    <name type="scientific">bioreactor metagenome</name>
    <dbReference type="NCBI Taxonomy" id="1076179"/>
    <lineage>
        <taxon>unclassified sequences</taxon>
        <taxon>metagenomes</taxon>
        <taxon>ecological metagenomes</taxon>
    </lineage>
</organism>